<reference evidence="1 2" key="1">
    <citation type="submission" date="2020-06" db="EMBL/GenBank/DDBJ databases">
        <title>Actinomadura xiongansis sp. nov., isolated from soil of Baiyangdian.</title>
        <authorList>
            <person name="Zhang X."/>
        </authorList>
    </citation>
    <scope>NUCLEOTIDE SEQUENCE [LARGE SCALE GENOMIC DNA]</scope>
    <source>
        <strain evidence="1 2">HBUM206468</strain>
    </source>
</reference>
<evidence type="ECO:0000313" key="2">
    <source>
        <dbReference type="Proteomes" id="UP000805614"/>
    </source>
</evidence>
<dbReference type="RefSeq" id="WP_187243046.1">
    <property type="nucleotide sequence ID" value="NZ_BAAAOK010000028.1"/>
</dbReference>
<dbReference type="Proteomes" id="UP000805614">
    <property type="component" value="Unassembled WGS sequence"/>
</dbReference>
<gene>
    <name evidence="1" type="ORF">HKK74_11110</name>
</gene>
<organism evidence="1 2">
    <name type="scientific">Actinomadura alba</name>
    <dbReference type="NCBI Taxonomy" id="406431"/>
    <lineage>
        <taxon>Bacteria</taxon>
        <taxon>Bacillati</taxon>
        <taxon>Actinomycetota</taxon>
        <taxon>Actinomycetes</taxon>
        <taxon>Streptosporangiales</taxon>
        <taxon>Thermomonosporaceae</taxon>
        <taxon>Actinomadura</taxon>
    </lineage>
</organism>
<evidence type="ECO:0008006" key="3">
    <source>
        <dbReference type="Google" id="ProtNLM"/>
    </source>
</evidence>
<evidence type="ECO:0000313" key="1">
    <source>
        <dbReference type="EMBL" id="MBC6466044.1"/>
    </source>
</evidence>
<protein>
    <recommendedName>
        <fullName evidence="3">DNA-binding protein</fullName>
    </recommendedName>
</protein>
<keyword evidence="2" id="KW-1185">Reference proteome</keyword>
<sequence length="179" mass="19173">MNVYWFDLEVAGPVTDAHIESLGALLTAREGIDATVQADRRGGTIMFSRPADDAVQAIVSAIDDVESAGMVVAGIAEDRVTIDDIAERAGVTTASARYWIAGERGPGGFPEPKVERPRASLYSWAEVSAWLTAAKLGEVDHLAAETARACALIEAVLIVRRGLRELPKHDRPLIARLVA</sequence>
<proteinExistence type="predicted"/>
<dbReference type="EMBL" id="JABVEC010000006">
    <property type="protein sequence ID" value="MBC6466044.1"/>
    <property type="molecule type" value="Genomic_DNA"/>
</dbReference>
<name>A0ABR7LMP5_9ACTN</name>
<accession>A0ABR7LMP5</accession>
<comment type="caution">
    <text evidence="1">The sequence shown here is derived from an EMBL/GenBank/DDBJ whole genome shotgun (WGS) entry which is preliminary data.</text>
</comment>